<evidence type="ECO:0000313" key="6">
    <source>
        <dbReference type="EMBL" id="KHD75873.1"/>
    </source>
</evidence>
<keyword evidence="1 6" id="KW-0378">Hydrolase</keyword>
<dbReference type="Pfam" id="PF03403">
    <property type="entry name" value="PAF-AH_p_II"/>
    <property type="match status" value="1"/>
</dbReference>
<evidence type="ECO:0000256" key="2">
    <source>
        <dbReference type="ARBA" id="ARBA00022963"/>
    </source>
</evidence>
<organism evidence="6 7">
    <name type="scientific">Actinoplanes utahensis</name>
    <dbReference type="NCBI Taxonomy" id="1869"/>
    <lineage>
        <taxon>Bacteria</taxon>
        <taxon>Bacillati</taxon>
        <taxon>Actinomycetota</taxon>
        <taxon>Actinomycetes</taxon>
        <taxon>Micromonosporales</taxon>
        <taxon>Micromonosporaceae</taxon>
        <taxon>Actinoplanes</taxon>
    </lineage>
</organism>
<dbReference type="STRING" id="1869.MB27_20715"/>
<evidence type="ECO:0000256" key="5">
    <source>
        <dbReference type="SAM" id="SignalP"/>
    </source>
</evidence>
<dbReference type="AlphaFoldDB" id="A0A0A6ULE4"/>
<accession>A0A0A6ULE4</accession>
<protein>
    <submittedName>
        <fullName evidence="6">Hydrolase</fullName>
    </submittedName>
</protein>
<dbReference type="EMBL" id="JRTT01000023">
    <property type="protein sequence ID" value="KHD75873.1"/>
    <property type="molecule type" value="Genomic_DNA"/>
</dbReference>
<dbReference type="Gene3D" id="3.40.50.1820">
    <property type="entry name" value="alpha/beta hydrolase"/>
    <property type="match status" value="1"/>
</dbReference>
<evidence type="ECO:0000256" key="4">
    <source>
        <dbReference type="SAM" id="MobiDB-lite"/>
    </source>
</evidence>
<sequence length="395" mass="42494">MRRRTLLTAALASGLGLAAATPVAAAHRRITGGYVLPAPSGPARLGTVALHLRDTSRTDPWVPSRPVREIMVQVWYPARTVRGHLPEPWLSPGAVPHFAEAFGLPAGRIRDTRTHGRTGAPVERRPGGHPVLLYSPGLGGDRGTGTVLVEDLVSHGYIVVTIDHTHDASEVEFPDGRVEVAAVPPDLTDEILLQAADVRAADTRFVLDQLAALDAGRNPDAGRRRLPDGLRGAFDLDRIGMFGHSLGGSTAAAVMNQDPRLKAGADLDGTLLGPAAVAGSTRPFLLFGSDHGPDAEDPTWNAFWAAQRGWKRQLRLRDSVHGSFTDGVAFYPQAAAEIGLTPQQLAEMVGALAPQRSIVIQRSYLRAFFDQHLRCRGGRLLAAPDPRYPEIEFVR</sequence>
<gene>
    <name evidence="6" type="ORF">MB27_20715</name>
</gene>
<dbReference type="PROSITE" id="PS51318">
    <property type="entry name" value="TAT"/>
    <property type="match status" value="1"/>
</dbReference>
<dbReference type="InterPro" id="IPR029058">
    <property type="entry name" value="AB_hydrolase_fold"/>
</dbReference>
<dbReference type="GO" id="GO:0016042">
    <property type="term" value="P:lipid catabolic process"/>
    <property type="evidence" value="ECO:0007669"/>
    <property type="project" value="UniProtKB-KW"/>
</dbReference>
<keyword evidence="3" id="KW-0443">Lipid metabolism</keyword>
<dbReference type="SUPFAM" id="SSF53474">
    <property type="entry name" value="alpha/beta-Hydrolases"/>
    <property type="match status" value="1"/>
</dbReference>
<evidence type="ECO:0000313" key="7">
    <source>
        <dbReference type="Proteomes" id="UP000054537"/>
    </source>
</evidence>
<comment type="caution">
    <text evidence="6">The sequence shown here is derived from an EMBL/GenBank/DDBJ whole genome shotgun (WGS) entry which is preliminary data.</text>
</comment>
<dbReference type="PANTHER" id="PTHR10272:SF0">
    <property type="entry name" value="PLATELET-ACTIVATING FACTOR ACETYLHYDROLASE"/>
    <property type="match status" value="1"/>
</dbReference>
<dbReference type="eggNOG" id="COG4188">
    <property type="taxonomic scope" value="Bacteria"/>
</dbReference>
<dbReference type="PANTHER" id="PTHR10272">
    <property type="entry name" value="PLATELET-ACTIVATING FACTOR ACETYLHYDROLASE"/>
    <property type="match status" value="1"/>
</dbReference>
<dbReference type="Proteomes" id="UP000054537">
    <property type="component" value="Unassembled WGS sequence"/>
</dbReference>
<evidence type="ECO:0000256" key="3">
    <source>
        <dbReference type="ARBA" id="ARBA00023098"/>
    </source>
</evidence>
<feature type="signal peptide" evidence="5">
    <location>
        <begin position="1"/>
        <end position="25"/>
    </location>
</feature>
<feature type="chain" id="PRO_5002022584" evidence="5">
    <location>
        <begin position="26"/>
        <end position="395"/>
    </location>
</feature>
<dbReference type="GO" id="GO:0003847">
    <property type="term" value="F:1-alkyl-2-acetylglycerophosphocholine esterase activity"/>
    <property type="evidence" value="ECO:0007669"/>
    <property type="project" value="TreeGrafter"/>
</dbReference>
<keyword evidence="5" id="KW-0732">Signal</keyword>
<dbReference type="InterPro" id="IPR006311">
    <property type="entry name" value="TAT_signal"/>
</dbReference>
<keyword evidence="2" id="KW-0442">Lipid degradation</keyword>
<feature type="region of interest" description="Disordered" evidence="4">
    <location>
        <begin position="110"/>
        <end position="130"/>
    </location>
</feature>
<reference evidence="6 7" key="1">
    <citation type="submission" date="2014-10" db="EMBL/GenBank/DDBJ databases">
        <title>Draft genome sequence of Actinoplanes utahensis NRRL 12052.</title>
        <authorList>
            <person name="Velasco-Bucheli B."/>
            <person name="del Cerro C."/>
            <person name="Hormigo D."/>
            <person name="Garcia J.L."/>
            <person name="Acebal C."/>
            <person name="Arroyo M."/>
            <person name="de la Mata I."/>
        </authorList>
    </citation>
    <scope>NUCLEOTIDE SEQUENCE [LARGE SCALE GENOMIC DNA]</scope>
    <source>
        <strain evidence="6 7">NRRL 12052</strain>
    </source>
</reference>
<name>A0A0A6ULE4_ACTUT</name>
<evidence type="ECO:0000256" key="1">
    <source>
        <dbReference type="ARBA" id="ARBA00022801"/>
    </source>
</evidence>
<keyword evidence="7" id="KW-1185">Reference proteome</keyword>
<proteinExistence type="predicted"/>